<dbReference type="SUPFAM" id="SSF111364">
    <property type="entry name" value="Tsx-like channel"/>
    <property type="match status" value="1"/>
</dbReference>
<dbReference type="NCBIfam" id="NF008574">
    <property type="entry name" value="PRK11528.1"/>
    <property type="match status" value="1"/>
</dbReference>
<name>F4MWT0_YEREN</name>
<dbReference type="Pfam" id="PF03502">
    <property type="entry name" value="Channel_Tsx"/>
    <property type="match status" value="1"/>
</dbReference>
<gene>
    <name evidence="2" type="primary">yfeN</name>
    <name evidence="2" type="ORF">YEW_AQ03480</name>
</gene>
<evidence type="ECO:0000256" key="1">
    <source>
        <dbReference type="ARBA" id="ARBA00008728"/>
    </source>
</evidence>
<comment type="similarity">
    <text evidence="1">Belongs to the nucleoside-specific channel-forming outer membrane porin (Tsx) (TC 1.B.10) family.</text>
</comment>
<reference evidence="2" key="1">
    <citation type="journal article" date="2011" name="BMC Genomics">
        <title>Shotgun sequencing of Yersinia enterocolitica strain W22703 (biotype 2, serotype O:9): genomic evidence for oscillation between invertebrates and mammals.</title>
        <authorList>
            <person name="Fuchs T.M."/>
            <person name="Brandt K."/>
            <person name="Starke M."/>
            <person name="Rattei T."/>
        </authorList>
    </citation>
    <scope>NUCLEOTIDE SEQUENCE</scope>
</reference>
<dbReference type="AlphaFoldDB" id="F4MWT0"/>
<dbReference type="EMBL" id="FR718522">
    <property type="protein sequence ID" value="CBX70288.1"/>
    <property type="molecule type" value="Genomic_DNA"/>
</dbReference>
<evidence type="ECO:0000313" key="2">
    <source>
        <dbReference type="EMBL" id="CBX70288.1"/>
    </source>
</evidence>
<dbReference type="GO" id="GO:0009279">
    <property type="term" value="C:cell outer membrane"/>
    <property type="evidence" value="ECO:0007669"/>
    <property type="project" value="InterPro"/>
</dbReference>
<sequence length="283" mass="31900">MSALFVKDCVLLFLLASFNHTEAFMRKILIGAVALTAITLAPAVQAEYQWGFANISMNYLDWTRSTTHKSGGSSHKDDFAYIELEGGAGYSWGEIYGFFDLENPFNSKTAQPGDNQRYTFKTTGRYYLGDSGFNLYGHIYGTYSLPSAEGNDYSNFHEVNTLYGIGYNATVAGVWMKPFVALHYVDQTYYSGNNGYVVGWVAGYDFTAFDENFSITNWNELEFNRAERYAAGNGGRNGVNGALALWWTPIKQFTTGIQYRYAYNKLGEDFLQDGIVYSIKYNF</sequence>
<accession>F4MWT0</accession>
<proteinExistence type="inferred from homology"/>
<dbReference type="InterPro" id="IPR018013">
    <property type="entry name" value="Channel_Tsx-like"/>
</dbReference>
<dbReference type="InterPro" id="IPR036777">
    <property type="entry name" value="Channel_Tsx-like_sf"/>
</dbReference>
<organism evidence="2">
    <name type="scientific">Yersinia enterocolitica W22703</name>
    <dbReference type="NCBI Taxonomy" id="913028"/>
    <lineage>
        <taxon>Bacteria</taxon>
        <taxon>Pseudomonadati</taxon>
        <taxon>Pseudomonadota</taxon>
        <taxon>Gammaproteobacteria</taxon>
        <taxon>Enterobacterales</taxon>
        <taxon>Yersiniaceae</taxon>
        <taxon>Yersinia</taxon>
    </lineage>
</organism>
<protein>
    <submittedName>
        <fullName evidence="2">Uncharacterized protein yfeN</fullName>
    </submittedName>
</protein>